<keyword evidence="1" id="KW-0812">Transmembrane</keyword>
<feature type="transmembrane region" description="Helical" evidence="1">
    <location>
        <begin position="7"/>
        <end position="27"/>
    </location>
</feature>
<evidence type="ECO:0000313" key="2">
    <source>
        <dbReference type="EMBL" id="SOC45059.1"/>
    </source>
</evidence>
<protein>
    <submittedName>
        <fullName evidence="2">Uncharacterized protein</fullName>
    </submittedName>
</protein>
<sequence>MFLRKFLGFIITTLLTGLFLNFYFAIMVGYDKLFAALGVLLTGVAPFILLMGLPVSILSDLLTKNLNSKQRYKKAFLIHIIFGLIIGLVLSLFFEHLIIVVITLIATFIFWLVDEILRKKFKGTK</sequence>
<organism evidence="2 3">
    <name type="scientific">Ureibacillus acetophenoni</name>
    <dbReference type="NCBI Taxonomy" id="614649"/>
    <lineage>
        <taxon>Bacteria</taxon>
        <taxon>Bacillati</taxon>
        <taxon>Bacillota</taxon>
        <taxon>Bacilli</taxon>
        <taxon>Bacillales</taxon>
        <taxon>Caryophanaceae</taxon>
        <taxon>Ureibacillus</taxon>
    </lineage>
</organism>
<feature type="transmembrane region" description="Helical" evidence="1">
    <location>
        <begin position="76"/>
        <end position="93"/>
    </location>
</feature>
<proteinExistence type="predicted"/>
<keyword evidence="3" id="KW-1185">Reference proteome</keyword>
<dbReference type="AlphaFoldDB" id="A0A285UTC1"/>
<keyword evidence="1" id="KW-1133">Transmembrane helix</keyword>
<dbReference type="RefSeq" id="WP_097151290.1">
    <property type="nucleotide sequence ID" value="NZ_OBQC01000029.1"/>
</dbReference>
<dbReference type="OrthoDB" id="2971980at2"/>
<evidence type="ECO:0000256" key="1">
    <source>
        <dbReference type="SAM" id="Phobius"/>
    </source>
</evidence>
<dbReference type="EMBL" id="OBQC01000029">
    <property type="protein sequence ID" value="SOC45059.1"/>
    <property type="molecule type" value="Genomic_DNA"/>
</dbReference>
<accession>A0A285UTC1</accession>
<gene>
    <name evidence="2" type="ORF">SAMN05877842_1297</name>
</gene>
<reference evidence="3" key="1">
    <citation type="submission" date="2017-08" db="EMBL/GenBank/DDBJ databases">
        <authorList>
            <person name="Varghese N."/>
            <person name="Submissions S."/>
        </authorList>
    </citation>
    <scope>NUCLEOTIDE SEQUENCE [LARGE SCALE GENOMIC DNA]</scope>
    <source>
        <strain evidence="3">JC23</strain>
    </source>
</reference>
<feature type="transmembrane region" description="Helical" evidence="1">
    <location>
        <begin position="33"/>
        <end position="55"/>
    </location>
</feature>
<evidence type="ECO:0000313" key="3">
    <source>
        <dbReference type="Proteomes" id="UP000219252"/>
    </source>
</evidence>
<keyword evidence="1" id="KW-0472">Membrane</keyword>
<feature type="transmembrane region" description="Helical" evidence="1">
    <location>
        <begin position="99"/>
        <end position="117"/>
    </location>
</feature>
<name>A0A285UTC1_9BACL</name>
<dbReference type="Proteomes" id="UP000219252">
    <property type="component" value="Unassembled WGS sequence"/>
</dbReference>